<dbReference type="SUPFAM" id="SSF53187">
    <property type="entry name" value="Zn-dependent exopeptidases"/>
    <property type="match status" value="1"/>
</dbReference>
<dbReference type="Pfam" id="PF00883">
    <property type="entry name" value="Peptidase_M17"/>
    <property type="match status" value="1"/>
</dbReference>
<evidence type="ECO:0000256" key="3">
    <source>
        <dbReference type="ARBA" id="ARBA00009528"/>
    </source>
</evidence>
<keyword evidence="6 8" id="KW-0378">Hydrolase</keyword>
<evidence type="ECO:0000256" key="4">
    <source>
        <dbReference type="ARBA" id="ARBA00022438"/>
    </source>
</evidence>
<dbReference type="Gene3D" id="3.40.630.10">
    <property type="entry name" value="Zn peptidases"/>
    <property type="match status" value="1"/>
</dbReference>
<feature type="binding site" evidence="8">
    <location>
        <position position="340"/>
    </location>
    <ligand>
        <name>Mn(2+)</name>
        <dbReference type="ChEBI" id="CHEBI:29035"/>
        <label>2</label>
    </ligand>
</feature>
<dbReference type="GO" id="GO:0006508">
    <property type="term" value="P:proteolysis"/>
    <property type="evidence" value="ECO:0007669"/>
    <property type="project" value="UniProtKB-KW"/>
</dbReference>
<dbReference type="NCBIfam" id="NF002077">
    <property type="entry name" value="PRK00913.2-4"/>
    <property type="match status" value="1"/>
</dbReference>
<comment type="function">
    <text evidence="8">Presumably involved in the processing and regular turnover of intracellular proteins. Catalyzes the removal of unsubstituted N-terminal amino acids from various peptides.</text>
</comment>
<feature type="binding site" evidence="8">
    <location>
        <position position="261"/>
    </location>
    <ligand>
        <name>Mn(2+)</name>
        <dbReference type="ChEBI" id="CHEBI:29035"/>
        <label>2</label>
    </ligand>
</feature>
<keyword evidence="8" id="KW-0963">Cytoplasm</keyword>
<proteinExistence type="inferred from homology"/>
<reference evidence="10 11" key="1">
    <citation type="submission" date="2013-04" db="EMBL/GenBank/DDBJ databases">
        <title>Oceanicola sp. 22II1-22F33 Genome Sequencing.</title>
        <authorList>
            <person name="Lai Q."/>
            <person name="Li G."/>
            <person name="Shao Z."/>
        </authorList>
    </citation>
    <scope>NUCLEOTIDE SEQUENCE [LARGE SCALE GENOMIC DNA]</scope>
    <source>
        <strain evidence="10 11">22II1-22F33</strain>
    </source>
</reference>
<dbReference type="HAMAP" id="MF_00181">
    <property type="entry name" value="Cytosol_peptidase_M17"/>
    <property type="match status" value="1"/>
</dbReference>
<dbReference type="CDD" id="cd00433">
    <property type="entry name" value="Peptidase_M17"/>
    <property type="match status" value="1"/>
</dbReference>
<evidence type="ECO:0000256" key="2">
    <source>
        <dbReference type="ARBA" id="ARBA00000967"/>
    </source>
</evidence>
<protein>
    <recommendedName>
        <fullName evidence="8">Probable cytosol aminopeptidase</fullName>
        <ecNumber evidence="8">3.4.11.1</ecNumber>
    </recommendedName>
    <alternativeName>
        <fullName evidence="8">Leucine aminopeptidase</fullName>
        <shortName evidence="8">LAP</shortName>
        <ecNumber evidence="8">3.4.11.10</ecNumber>
    </alternativeName>
    <alternativeName>
        <fullName evidence="8">Leucyl aminopeptidase</fullName>
    </alternativeName>
</protein>
<dbReference type="EC" id="3.4.11.1" evidence="8"/>
<name>A0A225NU06_9RHOB</name>
<feature type="active site" evidence="8">
    <location>
        <position position="342"/>
    </location>
</feature>
<dbReference type="PANTHER" id="PTHR11963:SF23">
    <property type="entry name" value="CYTOSOL AMINOPEPTIDASE"/>
    <property type="match status" value="1"/>
</dbReference>
<feature type="binding site" evidence="8">
    <location>
        <position position="261"/>
    </location>
    <ligand>
        <name>Mn(2+)</name>
        <dbReference type="ChEBI" id="CHEBI:29035"/>
        <label>1</label>
    </ligand>
</feature>
<feature type="binding site" evidence="8">
    <location>
        <position position="340"/>
    </location>
    <ligand>
        <name>Mn(2+)</name>
        <dbReference type="ChEBI" id="CHEBI:29035"/>
        <label>1</label>
    </ligand>
</feature>
<dbReference type="EC" id="3.4.11.10" evidence="8"/>
<evidence type="ECO:0000256" key="6">
    <source>
        <dbReference type="ARBA" id="ARBA00022801"/>
    </source>
</evidence>
<keyword evidence="8" id="KW-0479">Metal-binding</keyword>
<dbReference type="PRINTS" id="PR00481">
    <property type="entry name" value="LAMNOPPTDASE"/>
</dbReference>
<sequence length="492" mass="51699">MSAVAAIRFLDTDLDSMATFEGRVAILVSPDGKLGPAGRRANRLTKGAVQRLLDSDAFDKLSSGKTVSLAWPTGMAAEALDILVLGRRASAVEARKAGANLGKLKGRKPLQLMAGNHSKITEIAFGAQLRAYAFTEHKTGSDAGDEMHGIEVHVTKPDEAEVAFAPLQAVAEGAFFTRDLTNEPANVLTTTEFANRLDAMREIGLEVEVLEEDQLAELGMRTLLSVGHGSDSPSKVVVMQWKGGAEGDAPLALVGKGVVFDTGGISLKPAGGMEDMTMDMGGAGVVAGTMRALALRKAKANVVGLVGLVENMPSARATRPGDVVKSMKGDTVEIINTDAEGRLVLCDVLWYAQERFEPAGIVDLATLTGAIIVGLGNENAGVFSNDDAFCGKFLKAAEAEGEGAWRMPLGQGYDDLLKSQIADMKNVGGRAAGSVTAAQFLKRFIKDDMPWIHLDIAGVASVKADTAFAPKGATGWGVAALNRLVSDVYEAE</sequence>
<dbReference type="InterPro" id="IPR043472">
    <property type="entry name" value="Macro_dom-like"/>
</dbReference>
<evidence type="ECO:0000313" key="11">
    <source>
        <dbReference type="Proteomes" id="UP000215377"/>
    </source>
</evidence>
<comment type="caution">
    <text evidence="10">The sequence shown here is derived from an EMBL/GenBank/DDBJ whole genome shotgun (WGS) entry which is preliminary data.</text>
</comment>
<dbReference type="RefSeq" id="WP_088648427.1">
    <property type="nucleotide sequence ID" value="NZ_AQQR01000001.1"/>
</dbReference>
<feature type="binding site" evidence="8">
    <location>
        <position position="279"/>
    </location>
    <ligand>
        <name>Mn(2+)</name>
        <dbReference type="ChEBI" id="CHEBI:29035"/>
        <label>2</label>
    </ligand>
</feature>
<gene>
    <name evidence="8" type="primary">pepA</name>
    <name evidence="10" type="ORF">ATO3_03685</name>
</gene>
<dbReference type="InterPro" id="IPR023042">
    <property type="entry name" value="Peptidase_M17_leu_NH2_pept"/>
</dbReference>
<feature type="active site" evidence="8">
    <location>
        <position position="268"/>
    </location>
</feature>
<feature type="binding site" evidence="8">
    <location>
        <position position="338"/>
    </location>
    <ligand>
        <name>Mn(2+)</name>
        <dbReference type="ChEBI" id="CHEBI:29035"/>
        <label>1</label>
    </ligand>
</feature>
<dbReference type="GO" id="GO:0005737">
    <property type="term" value="C:cytoplasm"/>
    <property type="evidence" value="ECO:0007669"/>
    <property type="project" value="UniProtKB-SubCell"/>
</dbReference>
<dbReference type="OrthoDB" id="9809354at2"/>
<keyword evidence="5 8" id="KW-0645">Protease</keyword>
<comment type="cofactor">
    <cofactor evidence="8">
        <name>Mn(2+)</name>
        <dbReference type="ChEBI" id="CHEBI:29035"/>
    </cofactor>
    <text evidence="8">Binds 2 manganese ions per subunit.</text>
</comment>
<keyword evidence="11" id="KW-1185">Reference proteome</keyword>
<comment type="catalytic activity">
    <reaction evidence="2 8">
        <text>Release of an N-terminal amino acid, preferentially leucine, but not glutamic or aspartic acids.</text>
        <dbReference type="EC" id="3.4.11.10"/>
    </reaction>
</comment>
<feature type="binding site" evidence="8">
    <location>
        <position position="256"/>
    </location>
    <ligand>
        <name>Mn(2+)</name>
        <dbReference type="ChEBI" id="CHEBI:29035"/>
        <label>2</label>
    </ligand>
</feature>
<keyword evidence="7 8" id="KW-0464">Manganese</keyword>
<organism evidence="10 11">
    <name type="scientific">Marinibacterium profundimaris</name>
    <dbReference type="NCBI Taxonomy" id="1679460"/>
    <lineage>
        <taxon>Bacteria</taxon>
        <taxon>Pseudomonadati</taxon>
        <taxon>Pseudomonadota</taxon>
        <taxon>Alphaproteobacteria</taxon>
        <taxon>Rhodobacterales</taxon>
        <taxon>Paracoccaceae</taxon>
        <taxon>Marinibacterium</taxon>
    </lineage>
</organism>
<evidence type="ECO:0000256" key="5">
    <source>
        <dbReference type="ARBA" id="ARBA00022670"/>
    </source>
</evidence>
<dbReference type="GO" id="GO:0030145">
    <property type="term" value="F:manganese ion binding"/>
    <property type="evidence" value="ECO:0007669"/>
    <property type="project" value="UniProtKB-UniRule"/>
</dbReference>
<dbReference type="SUPFAM" id="SSF52949">
    <property type="entry name" value="Macro domain-like"/>
    <property type="match status" value="1"/>
</dbReference>
<evidence type="ECO:0000256" key="1">
    <source>
        <dbReference type="ARBA" id="ARBA00000135"/>
    </source>
</evidence>
<evidence type="ECO:0000259" key="9">
    <source>
        <dbReference type="PROSITE" id="PS00631"/>
    </source>
</evidence>
<evidence type="ECO:0000313" key="10">
    <source>
        <dbReference type="EMBL" id="OWU77770.1"/>
    </source>
</evidence>
<comment type="similarity">
    <text evidence="3 8">Belongs to the peptidase M17 family.</text>
</comment>
<dbReference type="InterPro" id="IPR000819">
    <property type="entry name" value="Peptidase_M17_C"/>
</dbReference>
<dbReference type="PROSITE" id="PS00631">
    <property type="entry name" value="CYTOSOL_AP"/>
    <property type="match status" value="1"/>
</dbReference>
<keyword evidence="4 8" id="KW-0031">Aminopeptidase</keyword>
<comment type="catalytic activity">
    <reaction evidence="1 8">
        <text>Release of an N-terminal amino acid, Xaa-|-Yaa-, in which Xaa is preferably Leu, but may be other amino acids including Pro although not Arg or Lys, and Yaa may be Pro. Amino acid amides and methyl esters are also readily hydrolyzed, but rates on arylamides are exceedingly low.</text>
        <dbReference type="EC" id="3.4.11.1"/>
    </reaction>
</comment>
<feature type="domain" description="Cytosol aminopeptidase" evidence="9">
    <location>
        <begin position="336"/>
        <end position="343"/>
    </location>
</feature>
<dbReference type="InterPro" id="IPR011356">
    <property type="entry name" value="Leucine_aapep/pepB"/>
</dbReference>
<evidence type="ECO:0000256" key="7">
    <source>
        <dbReference type="ARBA" id="ARBA00023211"/>
    </source>
</evidence>
<dbReference type="NCBIfam" id="NF002075">
    <property type="entry name" value="PRK00913.2-2"/>
    <property type="match status" value="1"/>
</dbReference>
<dbReference type="PANTHER" id="PTHR11963">
    <property type="entry name" value="LEUCINE AMINOPEPTIDASE-RELATED"/>
    <property type="match status" value="1"/>
</dbReference>
<evidence type="ECO:0000256" key="8">
    <source>
        <dbReference type="HAMAP-Rule" id="MF_00181"/>
    </source>
</evidence>
<dbReference type="Gene3D" id="3.40.220.10">
    <property type="entry name" value="Leucine Aminopeptidase, subunit E, domain 1"/>
    <property type="match status" value="1"/>
</dbReference>
<dbReference type="AlphaFoldDB" id="A0A225NU06"/>
<dbReference type="EMBL" id="AQQR01000001">
    <property type="protein sequence ID" value="OWU77770.1"/>
    <property type="molecule type" value="Genomic_DNA"/>
</dbReference>
<accession>A0A225NU06</accession>
<dbReference type="Proteomes" id="UP000215377">
    <property type="component" value="Unassembled WGS sequence"/>
</dbReference>
<comment type="subcellular location">
    <subcellularLocation>
        <location evidence="8">Cytoplasm</location>
    </subcellularLocation>
</comment>
<dbReference type="GO" id="GO:0070006">
    <property type="term" value="F:metalloaminopeptidase activity"/>
    <property type="evidence" value="ECO:0007669"/>
    <property type="project" value="InterPro"/>
</dbReference>